<evidence type="ECO:0000313" key="11">
    <source>
        <dbReference type="EMBL" id="ORT80665.1"/>
    </source>
</evidence>
<evidence type="ECO:0000256" key="4">
    <source>
        <dbReference type="ARBA" id="ARBA00022797"/>
    </source>
</evidence>
<evidence type="ECO:0000313" key="10">
    <source>
        <dbReference type="EMBL" id="CAB3770035.1"/>
    </source>
</evidence>
<dbReference type="EMBL" id="NBYX01000028">
    <property type="protein sequence ID" value="ORT80665.1"/>
    <property type="molecule type" value="Genomic_DNA"/>
</dbReference>
<accession>A0A1X1P794</accession>
<sequence length="300" mass="32841">MSTVTELGYVGIEASDLAAWERFAAGLLGMQVGRRTDDMLSLRMDDAAHRWIIVRGRADDLAFTGFGCATDADLDAIVGRLRAAGNDVVEGDAQLCAQRSVRRLAVTTDPLGNCVELYVGLAAADAPFESPQRVSRFVTGGIGAGHQVLIENGVDRRVLVDWYGLLGFRTTDVIDEEVAPGIVASVAFLRCNPRHHTVAFANMPFGKRMHHFMIEAADLGDVGLAHDRCLEAKQPLEMSLGMHPNDRMFSFYVRTPSGFNVEFGWGGLVIDEASWEVQHLDRLSTWGHRPPHVVADLLRG</sequence>
<evidence type="ECO:0000313" key="12">
    <source>
        <dbReference type="Proteomes" id="UP000193146"/>
    </source>
</evidence>
<dbReference type="InterPro" id="IPR037523">
    <property type="entry name" value="VOC_core"/>
</dbReference>
<keyword evidence="5 8" id="KW-0223">Dioxygenase</keyword>
<keyword evidence="4 8" id="KW-0058">Aromatic hydrocarbons catabolism</keyword>
<dbReference type="RefSeq" id="WP_085042986.1">
    <property type="nucleotide sequence ID" value="NZ_CADIKG010000027.1"/>
</dbReference>
<reference evidence="11 12" key="1">
    <citation type="submission" date="2017-04" db="EMBL/GenBank/DDBJ databases">
        <title>Burkholderia puraquae sp. nov., a novel Burkholderia cepacia complex species from hospital setting samples.</title>
        <authorList>
            <person name="Martina P."/>
            <person name="Leguizamon M."/>
            <person name="Prieto C."/>
            <person name="Sousa S."/>
            <person name="Montanaro P."/>
            <person name="Draghi W."/>
            <person name="Staembler M."/>
            <person name="Bettiol M."/>
            <person name="Figoli C."/>
            <person name="Palau J."/>
            <person name="Alvarez F."/>
            <person name="Benetti S."/>
            <person name="Anchat E."/>
            <person name="Vescina C."/>
            <person name="Ferreras J."/>
            <person name="Lasch P."/>
            <person name="Lagares A."/>
            <person name="Zorreguieta A."/>
            <person name="Yantorno O."/>
            <person name="Bosch A."/>
        </authorList>
    </citation>
    <scope>NUCLEOTIDE SEQUENCE [LARGE SCALE GENOMIC DNA]</scope>
    <source>
        <strain evidence="11 12">CAMPA 1040</strain>
    </source>
</reference>
<evidence type="ECO:0000259" key="9">
    <source>
        <dbReference type="PROSITE" id="PS51819"/>
    </source>
</evidence>
<protein>
    <submittedName>
        <fullName evidence="10">3-methylcatechol 2,3-dioxygenase</fullName>
        <ecNumber evidence="10">1.13.11.-</ecNumber>
    </submittedName>
    <submittedName>
        <fullName evidence="11">Biphenyl 2,3-dioxygenase</fullName>
    </submittedName>
</protein>
<organism evidence="11 12">
    <name type="scientific">Burkholderia puraquae</name>
    <dbReference type="NCBI Taxonomy" id="1904757"/>
    <lineage>
        <taxon>Bacteria</taxon>
        <taxon>Pseudomonadati</taxon>
        <taxon>Pseudomonadota</taxon>
        <taxon>Betaproteobacteria</taxon>
        <taxon>Burkholderiales</taxon>
        <taxon>Burkholderiaceae</taxon>
        <taxon>Burkholderia</taxon>
        <taxon>Burkholderia cepacia complex</taxon>
    </lineage>
</organism>
<dbReference type="Pfam" id="PF22632">
    <property type="entry name" value="BphC_D1"/>
    <property type="match status" value="1"/>
</dbReference>
<dbReference type="GO" id="GO:0008198">
    <property type="term" value="F:ferrous iron binding"/>
    <property type="evidence" value="ECO:0007669"/>
    <property type="project" value="InterPro"/>
</dbReference>
<name>A0A1X1P794_9BURK</name>
<evidence type="ECO:0000256" key="3">
    <source>
        <dbReference type="ARBA" id="ARBA00022723"/>
    </source>
</evidence>
<dbReference type="InterPro" id="IPR029068">
    <property type="entry name" value="Glyas_Bleomycin-R_OHBP_Dase"/>
</dbReference>
<dbReference type="Proteomes" id="UP000193146">
    <property type="component" value="Unassembled WGS sequence"/>
</dbReference>
<dbReference type="SUPFAM" id="SSF54593">
    <property type="entry name" value="Glyoxalase/Bleomycin resistance protein/Dihydroxybiphenyl dioxygenase"/>
    <property type="match status" value="1"/>
</dbReference>
<keyword evidence="3" id="KW-0479">Metal-binding</keyword>
<evidence type="ECO:0000313" key="13">
    <source>
        <dbReference type="Proteomes" id="UP000494135"/>
    </source>
</evidence>
<proteinExistence type="inferred from homology"/>
<dbReference type="Proteomes" id="UP000494135">
    <property type="component" value="Unassembled WGS sequence"/>
</dbReference>
<dbReference type="AlphaFoldDB" id="A0A1X1P794"/>
<comment type="similarity">
    <text evidence="2 8">Belongs to the extradiol ring-cleavage dioxygenase family.</text>
</comment>
<feature type="domain" description="VOC" evidence="9">
    <location>
        <begin position="143"/>
        <end position="266"/>
    </location>
</feature>
<keyword evidence="7 8" id="KW-0408">Iron</keyword>
<keyword evidence="12" id="KW-1185">Reference proteome</keyword>
<keyword evidence="6 8" id="KW-0560">Oxidoreductase</keyword>
<dbReference type="OrthoDB" id="9803142at2"/>
<dbReference type="Gene3D" id="3.10.180.10">
    <property type="entry name" value="2,3-Dihydroxybiphenyl 1,2-Dioxygenase, domain 1"/>
    <property type="match status" value="2"/>
</dbReference>
<evidence type="ECO:0000256" key="7">
    <source>
        <dbReference type="ARBA" id="ARBA00023004"/>
    </source>
</evidence>
<comment type="cofactor">
    <cofactor evidence="1 8">
        <name>Fe(2+)</name>
        <dbReference type="ChEBI" id="CHEBI:29033"/>
    </cofactor>
</comment>
<dbReference type="InterPro" id="IPR004360">
    <property type="entry name" value="Glyas_Fos-R_dOase_dom"/>
</dbReference>
<evidence type="ECO:0000256" key="6">
    <source>
        <dbReference type="ARBA" id="ARBA00023002"/>
    </source>
</evidence>
<dbReference type="InterPro" id="IPR000486">
    <property type="entry name" value="Xdiol_ring_cleave_dOase_1/2"/>
</dbReference>
<evidence type="ECO:0000256" key="8">
    <source>
        <dbReference type="RuleBase" id="RU000683"/>
    </source>
</evidence>
<evidence type="ECO:0000256" key="1">
    <source>
        <dbReference type="ARBA" id="ARBA00001954"/>
    </source>
</evidence>
<dbReference type="GO" id="GO:0051213">
    <property type="term" value="F:dioxygenase activity"/>
    <property type="evidence" value="ECO:0007669"/>
    <property type="project" value="UniProtKB-KW"/>
</dbReference>
<gene>
    <name evidence="10" type="primary">todE</name>
    <name evidence="11" type="ORF">B7G54_33380</name>
    <name evidence="10" type="ORF">LMG29660_06531</name>
</gene>
<dbReference type="PROSITE" id="PS51819">
    <property type="entry name" value="VOC"/>
    <property type="match status" value="2"/>
</dbReference>
<dbReference type="PROSITE" id="PS00082">
    <property type="entry name" value="EXTRADIOL_DIOXYGENAS"/>
    <property type="match status" value="1"/>
</dbReference>
<dbReference type="CDD" id="cd07252">
    <property type="entry name" value="BphC1-RGP6_N_like"/>
    <property type="match status" value="1"/>
</dbReference>
<reference evidence="10 13" key="2">
    <citation type="submission" date="2020-04" db="EMBL/GenBank/DDBJ databases">
        <authorList>
            <person name="De Canck E."/>
        </authorList>
    </citation>
    <scope>NUCLEOTIDE SEQUENCE [LARGE SCALE GENOMIC DNA]</scope>
    <source>
        <strain evidence="10 13">LMG 29660</strain>
    </source>
</reference>
<dbReference type="CDD" id="cd07237">
    <property type="entry name" value="BphC1-RGP6_C_like"/>
    <property type="match status" value="1"/>
</dbReference>
<feature type="domain" description="VOC" evidence="9">
    <location>
        <begin position="6"/>
        <end position="120"/>
    </location>
</feature>
<dbReference type="EMBL" id="CADIKG010000027">
    <property type="protein sequence ID" value="CAB3770035.1"/>
    <property type="molecule type" value="Genomic_DNA"/>
</dbReference>
<evidence type="ECO:0000256" key="2">
    <source>
        <dbReference type="ARBA" id="ARBA00008784"/>
    </source>
</evidence>
<dbReference type="EC" id="1.13.11.-" evidence="10"/>
<dbReference type="Pfam" id="PF00903">
    <property type="entry name" value="Glyoxalase"/>
    <property type="match status" value="1"/>
</dbReference>
<evidence type="ECO:0000256" key="5">
    <source>
        <dbReference type="ARBA" id="ARBA00022964"/>
    </source>
</evidence>